<accession>A0A6G1QTD0</accession>
<keyword evidence="2" id="KW-1185">Reference proteome</keyword>
<evidence type="ECO:0000313" key="2">
    <source>
        <dbReference type="Proteomes" id="UP000503349"/>
    </source>
</evidence>
<dbReference type="EMBL" id="CM015733">
    <property type="protein sequence ID" value="KAF3705553.1"/>
    <property type="molecule type" value="Genomic_DNA"/>
</dbReference>
<evidence type="ECO:0000313" key="1">
    <source>
        <dbReference type="EMBL" id="KAF3705553.1"/>
    </source>
</evidence>
<reference evidence="2" key="2">
    <citation type="submission" date="2019-02" db="EMBL/GenBank/DDBJ databases">
        <title>Opniocepnalus argus Var Kimnra genome.</title>
        <authorList>
            <person name="Zhou C."/>
            <person name="Xiao S."/>
        </authorList>
    </citation>
    <scope>NUCLEOTIDE SEQUENCE [LARGE SCALE GENOMIC DNA]</scope>
</reference>
<proteinExistence type="predicted"/>
<protein>
    <submittedName>
        <fullName evidence="1">Uncharacterized protein</fullName>
    </submittedName>
</protein>
<dbReference type="AlphaFoldDB" id="A0A6G1QTD0"/>
<name>A0A6G1QTD0_CHAAH</name>
<organism evidence="1 2">
    <name type="scientific">Channa argus</name>
    <name type="common">Northern snakehead</name>
    <name type="synonym">Ophicephalus argus</name>
    <dbReference type="NCBI Taxonomy" id="215402"/>
    <lineage>
        <taxon>Eukaryota</taxon>
        <taxon>Metazoa</taxon>
        <taxon>Chordata</taxon>
        <taxon>Craniata</taxon>
        <taxon>Vertebrata</taxon>
        <taxon>Euteleostomi</taxon>
        <taxon>Actinopterygii</taxon>
        <taxon>Neopterygii</taxon>
        <taxon>Teleostei</taxon>
        <taxon>Neoteleostei</taxon>
        <taxon>Acanthomorphata</taxon>
        <taxon>Anabantaria</taxon>
        <taxon>Anabantiformes</taxon>
        <taxon>Channoidei</taxon>
        <taxon>Channidae</taxon>
        <taxon>Channa</taxon>
    </lineage>
</organism>
<reference evidence="1 2" key="1">
    <citation type="submission" date="2019-02" db="EMBL/GenBank/DDBJ databases">
        <title>Opniocepnalus argus genome.</title>
        <authorList>
            <person name="Zhou C."/>
            <person name="Xiao S."/>
        </authorList>
    </citation>
    <scope>NUCLEOTIDE SEQUENCE [LARGE SCALE GENOMIC DNA]</scope>
    <source>
        <strain evidence="1">OARG1902GOOAL</strain>
        <tissue evidence="1">Muscle</tissue>
    </source>
</reference>
<sequence>MDGGREEDRKAISPFQLFRRFSLQVGENRGPNNDEIWSKQVSVVTCRKTTEDREGTNEDKQAAEDVFSAFRQTGGSVWTSGCRSTSRQLRRFKAPCLPVITEM</sequence>
<dbReference type="Proteomes" id="UP000503349">
    <property type="component" value="Chromosome 22"/>
</dbReference>
<gene>
    <name evidence="1" type="ORF">EXN66_Car021244</name>
</gene>